<keyword evidence="2" id="KW-1185">Reference proteome</keyword>
<dbReference type="OrthoDB" id="5826594at2759"/>
<dbReference type="AlphaFoldDB" id="A0A016T4V5"/>
<organism evidence="1 2">
    <name type="scientific">Ancylostoma ceylanicum</name>
    <dbReference type="NCBI Taxonomy" id="53326"/>
    <lineage>
        <taxon>Eukaryota</taxon>
        <taxon>Metazoa</taxon>
        <taxon>Ecdysozoa</taxon>
        <taxon>Nematoda</taxon>
        <taxon>Chromadorea</taxon>
        <taxon>Rhabditida</taxon>
        <taxon>Rhabditina</taxon>
        <taxon>Rhabditomorpha</taxon>
        <taxon>Strongyloidea</taxon>
        <taxon>Ancylostomatidae</taxon>
        <taxon>Ancylostomatinae</taxon>
        <taxon>Ancylostoma</taxon>
    </lineage>
</organism>
<gene>
    <name evidence="1" type="primary">Acey_s0135.g1941</name>
    <name evidence="1" type="synonym">Acey-ZK1053.2</name>
    <name evidence="1" type="ORF">Y032_0135g1941</name>
</gene>
<proteinExistence type="predicted"/>
<protein>
    <submittedName>
        <fullName evidence="1">Uncharacterized protein</fullName>
    </submittedName>
</protein>
<dbReference type="Proteomes" id="UP000024635">
    <property type="component" value="Unassembled WGS sequence"/>
</dbReference>
<reference evidence="2" key="1">
    <citation type="journal article" date="2015" name="Nat. Genet.">
        <title>The genome and transcriptome of the zoonotic hookworm Ancylostoma ceylanicum identify infection-specific gene families.</title>
        <authorList>
            <person name="Schwarz E.M."/>
            <person name="Hu Y."/>
            <person name="Antoshechkin I."/>
            <person name="Miller M.M."/>
            <person name="Sternberg P.W."/>
            <person name="Aroian R.V."/>
        </authorList>
    </citation>
    <scope>NUCLEOTIDE SEQUENCE</scope>
    <source>
        <strain evidence="2">HY135</strain>
    </source>
</reference>
<dbReference type="EMBL" id="JARK01001471">
    <property type="protein sequence ID" value="EYB98003.1"/>
    <property type="molecule type" value="Genomic_DNA"/>
</dbReference>
<accession>A0A016T4V5</accession>
<comment type="caution">
    <text evidence="1">The sequence shown here is derived from an EMBL/GenBank/DDBJ whole genome shotgun (WGS) entry which is preliminary data.</text>
</comment>
<sequence>MRNSLEKNDALIIRSSDLSRAPERFRCSNATKSNRENAYNQLRNKSAWPLFQNCHNVFLRDEIFRGCCL</sequence>
<name>A0A016T4V5_9BILA</name>
<evidence type="ECO:0000313" key="1">
    <source>
        <dbReference type="EMBL" id="EYB98003.1"/>
    </source>
</evidence>
<evidence type="ECO:0000313" key="2">
    <source>
        <dbReference type="Proteomes" id="UP000024635"/>
    </source>
</evidence>